<dbReference type="Proteomes" id="UP000198662">
    <property type="component" value="Unassembled WGS sequence"/>
</dbReference>
<gene>
    <name evidence="1" type="ORF">SAMN05216298_2089</name>
</gene>
<dbReference type="AlphaFoldDB" id="A0A1G9FXE5"/>
<dbReference type="EMBL" id="FNGF01000002">
    <property type="protein sequence ID" value="SDK93042.1"/>
    <property type="molecule type" value="Genomic_DNA"/>
</dbReference>
<evidence type="ECO:0000313" key="1">
    <source>
        <dbReference type="EMBL" id="SDK93042.1"/>
    </source>
</evidence>
<protein>
    <recommendedName>
        <fullName evidence="3">Glycolipid-binding</fullName>
    </recommendedName>
</protein>
<organism evidence="1 2">
    <name type="scientific">Glycomyces sambucus</name>
    <dbReference type="NCBI Taxonomy" id="380244"/>
    <lineage>
        <taxon>Bacteria</taxon>
        <taxon>Bacillati</taxon>
        <taxon>Actinomycetota</taxon>
        <taxon>Actinomycetes</taxon>
        <taxon>Glycomycetales</taxon>
        <taxon>Glycomycetaceae</taxon>
        <taxon>Glycomyces</taxon>
    </lineage>
</organism>
<dbReference type="Pfam" id="PF06475">
    <property type="entry name" value="Glycolipid_bind"/>
    <property type="match status" value="1"/>
</dbReference>
<dbReference type="SUPFAM" id="SSF159275">
    <property type="entry name" value="PA1994-like"/>
    <property type="match status" value="1"/>
</dbReference>
<evidence type="ECO:0000313" key="2">
    <source>
        <dbReference type="Proteomes" id="UP000198662"/>
    </source>
</evidence>
<dbReference type="InterPro" id="IPR009467">
    <property type="entry name" value="Glycolipid-bd_prot_put"/>
</dbReference>
<dbReference type="STRING" id="380244.SAMN05216298_2089"/>
<keyword evidence="2" id="KW-1185">Reference proteome</keyword>
<evidence type="ECO:0008006" key="3">
    <source>
        <dbReference type="Google" id="ProtNLM"/>
    </source>
</evidence>
<reference evidence="2" key="1">
    <citation type="submission" date="2016-10" db="EMBL/GenBank/DDBJ databases">
        <authorList>
            <person name="Varghese N."/>
            <person name="Submissions S."/>
        </authorList>
    </citation>
    <scope>NUCLEOTIDE SEQUENCE [LARGE SCALE GENOMIC DNA]</scope>
    <source>
        <strain evidence="2">CGMCC 4.3147</strain>
    </source>
</reference>
<proteinExistence type="predicted"/>
<name>A0A1G9FXE5_9ACTN</name>
<sequence>MWRAVEWPGSEDLDLSADGTGVVADGLVVAAVEGQAVRMAYRIECDPDWRTRSVRIELHGEPPRRLTGDGNGTWFEDGRERADLAGCIDVDIALTPFTNTLPIHRLGLAAGESADLAIVYVQPVPRLDISRAEQRYTRTDTGYRYGSGTFRADLTVDADGLVTEYPGLWTMER</sequence>
<accession>A0A1G9FXE5</accession>